<feature type="domain" description="HPt" evidence="3">
    <location>
        <begin position="25"/>
        <end position="118"/>
    </location>
</feature>
<evidence type="ECO:0000259" key="3">
    <source>
        <dbReference type="PROSITE" id="PS50894"/>
    </source>
</evidence>
<gene>
    <name evidence="4" type="ORF">EXZ61_10600</name>
</gene>
<dbReference type="Proteomes" id="UP000317365">
    <property type="component" value="Chromosome"/>
</dbReference>
<dbReference type="PROSITE" id="PS50894">
    <property type="entry name" value="HPT"/>
    <property type="match status" value="1"/>
</dbReference>
<dbReference type="InterPro" id="IPR036641">
    <property type="entry name" value="HPT_dom_sf"/>
</dbReference>
<accession>A0A515EPK8</accession>
<dbReference type="EMBL" id="CP036282">
    <property type="protein sequence ID" value="QDL54579.1"/>
    <property type="molecule type" value="Genomic_DNA"/>
</dbReference>
<dbReference type="InterPro" id="IPR008207">
    <property type="entry name" value="Sig_transdc_His_kin_Hpt_dom"/>
</dbReference>
<evidence type="ECO:0000313" key="5">
    <source>
        <dbReference type="Proteomes" id="UP000317365"/>
    </source>
</evidence>
<organism evidence="4 5">
    <name type="scientific">Rhodoferax aquaticus</name>
    <dbReference type="NCBI Taxonomy" id="2527691"/>
    <lineage>
        <taxon>Bacteria</taxon>
        <taxon>Pseudomonadati</taxon>
        <taxon>Pseudomonadota</taxon>
        <taxon>Betaproteobacteria</taxon>
        <taxon>Burkholderiales</taxon>
        <taxon>Comamonadaceae</taxon>
        <taxon>Rhodoferax</taxon>
    </lineage>
</organism>
<dbReference type="SUPFAM" id="SSF47226">
    <property type="entry name" value="Histidine-containing phosphotransfer domain, HPT domain"/>
    <property type="match status" value="1"/>
</dbReference>
<evidence type="ECO:0000256" key="2">
    <source>
        <dbReference type="PROSITE-ProRule" id="PRU00110"/>
    </source>
</evidence>
<sequence length="120" mass="13236">MSTTSQNGQGFTFLDVERALDQVGDVAALHEMLDMLQDSLERDVPKIAALLAEGNVKSANRLLHALKGFIPIFCIDALCDHVTRVETFSKTASAEDVTPLYAVLRNDLEKLQSDIDHYMG</sequence>
<dbReference type="RefSeq" id="WP_142811617.1">
    <property type="nucleotide sequence ID" value="NZ_CP036282.1"/>
</dbReference>
<protein>
    <submittedName>
        <fullName evidence="4">Hpt domain-containing protein</fullName>
    </submittedName>
</protein>
<feature type="modified residue" description="Phosphohistidine" evidence="2">
    <location>
        <position position="64"/>
    </location>
</feature>
<evidence type="ECO:0000256" key="1">
    <source>
        <dbReference type="ARBA" id="ARBA00023012"/>
    </source>
</evidence>
<keyword evidence="5" id="KW-1185">Reference proteome</keyword>
<name>A0A515EPK8_9BURK</name>
<evidence type="ECO:0000313" key="4">
    <source>
        <dbReference type="EMBL" id="QDL54579.1"/>
    </source>
</evidence>
<reference evidence="5" key="2">
    <citation type="journal article" date="2020" name="Int. J. Syst. Evol. Microbiol.">
        <title>Genomic insights into a novel species Rhodoferax aquaticus sp. nov., isolated from freshwater.</title>
        <authorList>
            <person name="Li T."/>
            <person name="Zhuo Y."/>
            <person name="Jin C.Z."/>
            <person name="Wu X."/>
            <person name="Ko S.R."/>
            <person name="Jin F.J."/>
            <person name="Ahn C.Y."/>
            <person name="Oh H.M."/>
            <person name="Lee H.G."/>
            <person name="Jin L."/>
        </authorList>
    </citation>
    <scope>NUCLEOTIDE SEQUENCE [LARGE SCALE GENOMIC DNA]</scope>
    <source>
        <strain evidence="5">Gr-4</strain>
    </source>
</reference>
<dbReference type="GO" id="GO:0000160">
    <property type="term" value="P:phosphorelay signal transduction system"/>
    <property type="evidence" value="ECO:0007669"/>
    <property type="project" value="UniProtKB-KW"/>
</dbReference>
<proteinExistence type="predicted"/>
<dbReference type="GO" id="GO:0004672">
    <property type="term" value="F:protein kinase activity"/>
    <property type="evidence" value="ECO:0007669"/>
    <property type="project" value="UniProtKB-ARBA"/>
</dbReference>
<keyword evidence="1" id="KW-0902">Two-component regulatory system</keyword>
<dbReference type="KEGG" id="rhg:EXZ61_10600"/>
<dbReference type="Pfam" id="PF01627">
    <property type="entry name" value="Hpt"/>
    <property type="match status" value="1"/>
</dbReference>
<dbReference type="Gene3D" id="1.20.120.160">
    <property type="entry name" value="HPT domain"/>
    <property type="match status" value="1"/>
</dbReference>
<reference evidence="5" key="1">
    <citation type="submission" date="2019-02" db="EMBL/GenBank/DDBJ databases">
        <title>Complete genome sequence of Rhodoferax sp. Gr-4.</title>
        <authorList>
            <person name="Jin L."/>
        </authorList>
    </citation>
    <scope>NUCLEOTIDE SEQUENCE [LARGE SCALE GENOMIC DNA]</scope>
    <source>
        <strain evidence="5">Gr-4</strain>
    </source>
</reference>
<dbReference type="AlphaFoldDB" id="A0A515EPK8"/>
<keyword evidence="2" id="KW-0597">Phosphoprotein</keyword>